<feature type="signal peptide" evidence="2">
    <location>
        <begin position="1"/>
        <end position="17"/>
    </location>
</feature>
<dbReference type="NCBIfam" id="TIGR03696">
    <property type="entry name" value="Rhs_assc_core"/>
    <property type="match status" value="1"/>
</dbReference>
<protein>
    <recommendedName>
        <fullName evidence="3">DUF6443 domain-containing protein</fullName>
    </recommendedName>
</protein>
<dbReference type="Proteomes" id="UP000019380">
    <property type="component" value="Unassembled WGS sequence"/>
</dbReference>
<feature type="compositionally biased region" description="Basic and acidic residues" evidence="1">
    <location>
        <begin position="1338"/>
        <end position="1354"/>
    </location>
</feature>
<feature type="domain" description="DUF6443" evidence="3">
    <location>
        <begin position="439"/>
        <end position="551"/>
    </location>
</feature>
<accession>W6PR59</accession>
<organism evidence="4 5">
    <name type="scientific">Bacteroides xylanisolvens SD CC 1b</name>
    <dbReference type="NCBI Taxonomy" id="702447"/>
    <lineage>
        <taxon>Bacteria</taxon>
        <taxon>Pseudomonadati</taxon>
        <taxon>Bacteroidota</taxon>
        <taxon>Bacteroidia</taxon>
        <taxon>Bacteroidales</taxon>
        <taxon>Bacteroidaceae</taxon>
        <taxon>Bacteroides</taxon>
    </lineage>
</organism>
<reference evidence="4 5" key="1">
    <citation type="submission" date="2013-12" db="EMBL/GenBank/DDBJ databases">
        <title>Improved hybrid genome assemblies of Bacteroides xylanisolvens SD CC 1b and Bacteroides xylanisolvens SD CC 2a using Illumina and 454 Sequencing.</title>
        <authorList>
            <person name="Ramaraj T."/>
            <person name="Sundararajan A."/>
            <person name="Mudge J."/>
            <person name="Schilkey F.D."/>
            <person name="Delvecchio V."/>
            <person name="Donlon M."/>
            <person name="Ziemer C."/>
        </authorList>
    </citation>
    <scope>NUCLEOTIDE SEQUENCE [LARGE SCALE GENOMIC DNA]</scope>
</reference>
<feature type="chain" id="PRO_5004879377" description="DUF6443 domain-containing protein" evidence="2">
    <location>
        <begin position="18"/>
        <end position="1448"/>
    </location>
</feature>
<evidence type="ECO:0000256" key="2">
    <source>
        <dbReference type="SAM" id="SignalP"/>
    </source>
</evidence>
<evidence type="ECO:0000256" key="1">
    <source>
        <dbReference type="SAM" id="MobiDB-lite"/>
    </source>
</evidence>
<dbReference type="Pfam" id="PF20041">
    <property type="entry name" value="DUF6443"/>
    <property type="match status" value="1"/>
</dbReference>
<comment type="caution">
    <text evidence="4">The sequence shown here is derived from an EMBL/GenBank/DDBJ whole genome shotgun (WGS) entry which is preliminary data.</text>
</comment>
<evidence type="ECO:0000313" key="4">
    <source>
        <dbReference type="EMBL" id="CDM06470.1"/>
    </source>
</evidence>
<dbReference type="PANTHER" id="PTHR32305:SF15">
    <property type="entry name" value="PROTEIN RHSA-RELATED"/>
    <property type="match status" value="1"/>
</dbReference>
<sequence>MKRHLIFFLFLFCALMAVDGRNNPQLVDKRMHFADIYKEPEIAHFSDVPRYIFYEGELHNYVIYTFTIQDRSTLFMANMMGTDTDYTSFRLNYRPLNSTGRFRKKSYSSDSHKVKEVLSNQDKFNFTFDEDLTQVHLHSPVLYEVLEPGEYELYSVASEDTKKPTKRLETNIYLSPVGVNEYTSVDIGHFTRNFSQEIRLGTFSGGDVYCKFSLDSINMISVVPLDTIGVNPILKMETLYRSLVSSNEYPLNENSLPQIKDFRCGVGDFYIHAYYPDSAYRKPKLRVTGIVDNAGIDWEHPLEVGSFSDSLDYSTFYYPYMFVPSGSSSRPCVYHRFTIKDTMDISIISEEYLNNITLYDSTRHLVRKEEKDDYLTSLDVFGLSPGTYFFVTEGGNGTIVIKVKGKKSVQQLSDIKNYVSTEKSIINTPFASDLQGPLSATREIDYLDPFGRTEQTIQYGITPALNSLVNRKEYDRMYRDSCSWLPAVCPGSGDYVSSSDFRKHILELYNDEYACEKSLYDGSPLNRLTEKYNPGKDWHTTGHSEKVSYQTNSGTSQIRLFEVNGEKDNPVLSQKGFYATGELVVEEKKDEAGLPTLTYTNKLEQTIVSRTISGADTLDTYQVYDDFGNLAFVLPPMAVSSLQTLGQKDALDLYAYQYRYDELNHYRGKKLPGAEWIDMYFDKDGKLLRSRDGEMRKRNEWKCTFYDKLRREVVTGIYKGMMSYSSSASVEFAPDKPNNHYGYLFSSYLKMDSLNIQKVAYYDTYQYKKANSCFTAAMDYIDSNDYGHRFGDDSEQLNCKNLQTGVMTRIIGTDQMLCTSTYYDYFQRPVQVRSTDINGKVHVQNMAYDFCDHITASNDKVENISLVQTKTYDHAGRLLTEARLVNDLVSDTLRYNYDELGHIANVKRVNGNHSLTSTNRYNLRGWLTSIESPLFSQKLYYTDGIGIPCYNGNISSMTWKTSANPDIRGYRFEYDLLSRLKNATYGEGETLSLNVNRFNEQITGYDKNGNILGLKRSGQTSANGYGLVDNLSVTLSGNQLKRVDDSVSGSAFGDNFNFKDGVKQNTEYFYDANGNLSKDLNKKIINIQYNYLNLPDRIEFEDGSSISYLYDAAGTKLRVVHSIAGNTTTTDYCGNVIYENGTPKTLLTDAGFVSLNDNKYHYYLQDHQGNNRVVVSQDGVVEEVNHYYPFGGIFASTSSVQPYKYNGKELDRKGGLDWYDYGARMYDAALGRWHVVDPMADKDYSWSVYVYCQNNTIKYIDPDGKQVIPVPMPYAPLPFYSPITYPQSYNLPSDQQIMRHASGKFAEVGQIITDTPRMSYAFGTLLYYQAKNAISPEYEHQRNRERKSKEELDRNQANVAKSIDTNVSGMMPNGDPAPKIDPNDKRRIIKVGRKVIIGLAVDRACMELTNPDPTQDAYETHTNQVEGKKEYSTDYVGNIYNWIKELFK</sequence>
<dbReference type="InterPro" id="IPR045619">
    <property type="entry name" value="DUF6443"/>
</dbReference>
<name>W6PR59_9BACE</name>
<dbReference type="InterPro" id="IPR050708">
    <property type="entry name" value="T6SS_VgrG/RHS"/>
</dbReference>
<feature type="region of interest" description="Disordered" evidence="1">
    <location>
        <begin position="1338"/>
        <end position="1358"/>
    </location>
</feature>
<evidence type="ECO:0000313" key="5">
    <source>
        <dbReference type="Proteomes" id="UP000019380"/>
    </source>
</evidence>
<dbReference type="PANTHER" id="PTHR32305">
    <property type="match status" value="1"/>
</dbReference>
<dbReference type="Gene3D" id="2.180.10.10">
    <property type="entry name" value="RHS repeat-associated core"/>
    <property type="match status" value="1"/>
</dbReference>
<evidence type="ECO:0000259" key="3">
    <source>
        <dbReference type="Pfam" id="PF20041"/>
    </source>
</evidence>
<keyword evidence="2" id="KW-0732">Signal</keyword>
<dbReference type="InterPro" id="IPR022385">
    <property type="entry name" value="Rhs_assc_core"/>
</dbReference>
<gene>
    <name evidence="4" type="ORF">BN890_40730</name>
</gene>
<proteinExistence type="predicted"/>
<dbReference type="EMBL" id="CBXG010000046">
    <property type="protein sequence ID" value="CDM06470.1"/>
    <property type="molecule type" value="Genomic_DNA"/>
</dbReference>